<comment type="subcellular location">
    <subcellularLocation>
        <location evidence="1">Secreted</location>
        <location evidence="1">Cell wall</location>
    </subcellularLocation>
</comment>
<dbReference type="PROSITE" id="PS00587">
    <property type="entry name" value="GLYCOSYL_HYDROL_F17"/>
    <property type="match status" value="1"/>
</dbReference>
<feature type="signal peptide" evidence="10">
    <location>
        <begin position="1"/>
        <end position="26"/>
    </location>
</feature>
<keyword evidence="6 8" id="KW-0378">Hydrolase</keyword>
<sequence>MSFSLKQTVLSTLVLLPLAVAHPTVANVVEARADADPVFFDDVPEPTKRRQVVVFANAQGTPTATVTKEFSVLPKSMSTVRDDSTTTTTKTRQVTSTVFVSPSGNASAAPASSEKKPASASSKPTPTSAEDKKPAPSAATTSKAETDAKAVKKEKDLKPLGTLGTLGSLGTLGHIDDKPKTTAKPPPPPPKPTPSSPPPSKDPPKPSGKNLFGISYAPYRADRQCKTQADVDADMKKYAGQFGIVRIYGTDCNQVAMLYKAAKANGFKLFLGIFEPKILQDETNNIIKAINGDWGVVDTVSVGNERVNGKLSSPQEMVNLVGQTRNILRKAGYNGPVVTVDTFNAALDHPELCTASDYCAVNAHAFFDGSNVASNAGNWLAGTVKNLKAKVGGKRVVITETGWPNKGDTNAKAVPSLANQKAAIDSIRASFKDSPGDIILFSAFNDLWKTNFQGSFNAEQFWGLDGAVSTSDKH</sequence>
<feature type="compositionally biased region" description="Low complexity" evidence="9">
    <location>
        <begin position="85"/>
        <end position="128"/>
    </location>
</feature>
<dbReference type="GO" id="GO:0042973">
    <property type="term" value="F:glucan endo-1,3-beta-D-glucosidase activity"/>
    <property type="evidence" value="ECO:0007669"/>
    <property type="project" value="TreeGrafter"/>
</dbReference>
<feature type="compositionally biased region" description="Pro residues" evidence="9">
    <location>
        <begin position="184"/>
        <end position="201"/>
    </location>
</feature>
<organism evidence="11 12">
    <name type="scientific">[Torrubiella] hemipterigena</name>
    <dbReference type="NCBI Taxonomy" id="1531966"/>
    <lineage>
        <taxon>Eukaryota</taxon>
        <taxon>Fungi</taxon>
        <taxon>Dikarya</taxon>
        <taxon>Ascomycota</taxon>
        <taxon>Pezizomycotina</taxon>
        <taxon>Sordariomycetes</taxon>
        <taxon>Hypocreomycetidae</taxon>
        <taxon>Hypocreales</taxon>
        <taxon>Clavicipitaceae</taxon>
        <taxon>Clavicipitaceae incertae sedis</taxon>
        <taxon>'Torrubiella' clade</taxon>
    </lineage>
</organism>
<dbReference type="Pfam" id="PF00332">
    <property type="entry name" value="Glyco_hydro_17"/>
    <property type="match status" value="1"/>
</dbReference>
<dbReference type="GO" id="GO:0005576">
    <property type="term" value="C:extracellular region"/>
    <property type="evidence" value="ECO:0007669"/>
    <property type="project" value="TreeGrafter"/>
</dbReference>
<keyword evidence="8" id="KW-0326">Glycosidase</keyword>
<reference evidence="11 12" key="1">
    <citation type="journal article" date="2015" name="Genome Announc.">
        <title>Draft Genome Sequence and Gene Annotation of the Entomopathogenic Fungus Verticillium hemipterigenum.</title>
        <authorList>
            <person name="Horn F."/>
            <person name="Habel A."/>
            <person name="Scharf D.H."/>
            <person name="Dworschak J."/>
            <person name="Brakhage A.A."/>
            <person name="Guthke R."/>
            <person name="Hertweck C."/>
            <person name="Linde J."/>
        </authorList>
    </citation>
    <scope>NUCLEOTIDE SEQUENCE [LARGE SCALE GENOMIC DNA]</scope>
</reference>
<feature type="region of interest" description="Disordered" evidence="9">
    <location>
        <begin position="76"/>
        <end position="213"/>
    </location>
</feature>
<dbReference type="GO" id="GO:0009986">
    <property type="term" value="C:cell surface"/>
    <property type="evidence" value="ECO:0007669"/>
    <property type="project" value="TreeGrafter"/>
</dbReference>
<proteinExistence type="inferred from homology"/>
<evidence type="ECO:0000256" key="10">
    <source>
        <dbReference type="SAM" id="SignalP"/>
    </source>
</evidence>
<dbReference type="Gene3D" id="3.20.20.80">
    <property type="entry name" value="Glycosidases"/>
    <property type="match status" value="1"/>
</dbReference>
<evidence type="ECO:0000256" key="3">
    <source>
        <dbReference type="ARBA" id="ARBA00022512"/>
    </source>
</evidence>
<feature type="compositionally biased region" description="Basic and acidic residues" evidence="9">
    <location>
        <begin position="144"/>
        <end position="158"/>
    </location>
</feature>
<keyword evidence="5 10" id="KW-0732">Signal</keyword>
<evidence type="ECO:0000256" key="2">
    <source>
        <dbReference type="ARBA" id="ARBA00008773"/>
    </source>
</evidence>
<evidence type="ECO:0000256" key="8">
    <source>
        <dbReference type="RuleBase" id="RU004336"/>
    </source>
</evidence>
<evidence type="ECO:0000256" key="5">
    <source>
        <dbReference type="ARBA" id="ARBA00022729"/>
    </source>
</evidence>
<evidence type="ECO:0000256" key="7">
    <source>
        <dbReference type="RuleBase" id="RU004335"/>
    </source>
</evidence>
<gene>
    <name evidence="11" type="ORF">VHEMI02922</name>
</gene>
<comment type="similarity">
    <text evidence="2 7">Belongs to the glycosyl hydrolase 17 family.</text>
</comment>
<dbReference type="AlphaFoldDB" id="A0A0A1TBW1"/>
<evidence type="ECO:0000256" key="6">
    <source>
        <dbReference type="ARBA" id="ARBA00022801"/>
    </source>
</evidence>
<dbReference type="InterPro" id="IPR050732">
    <property type="entry name" value="Beta-glucan_modifiers"/>
</dbReference>
<dbReference type="GO" id="GO:0005975">
    <property type="term" value="P:carbohydrate metabolic process"/>
    <property type="evidence" value="ECO:0007669"/>
    <property type="project" value="InterPro"/>
</dbReference>
<dbReference type="HOGENOM" id="CLU_027285_1_1_1"/>
<dbReference type="OrthoDB" id="941679at2759"/>
<keyword evidence="4" id="KW-0964">Secreted</keyword>
<dbReference type="InterPro" id="IPR017853">
    <property type="entry name" value="GH"/>
</dbReference>
<dbReference type="Proteomes" id="UP000039046">
    <property type="component" value="Unassembled WGS sequence"/>
</dbReference>
<accession>A0A0A1TBW1</accession>
<dbReference type="PANTHER" id="PTHR16631">
    <property type="entry name" value="GLUCAN 1,3-BETA-GLUCOSIDASE"/>
    <property type="match status" value="1"/>
</dbReference>
<dbReference type="GO" id="GO:0071555">
    <property type="term" value="P:cell wall organization"/>
    <property type="evidence" value="ECO:0007669"/>
    <property type="project" value="TreeGrafter"/>
</dbReference>
<evidence type="ECO:0000313" key="12">
    <source>
        <dbReference type="Proteomes" id="UP000039046"/>
    </source>
</evidence>
<evidence type="ECO:0000313" key="11">
    <source>
        <dbReference type="EMBL" id="CEJ82879.1"/>
    </source>
</evidence>
<dbReference type="STRING" id="1531966.A0A0A1TBW1"/>
<keyword evidence="3" id="KW-0134">Cell wall</keyword>
<evidence type="ECO:0000256" key="1">
    <source>
        <dbReference type="ARBA" id="ARBA00004191"/>
    </source>
</evidence>
<dbReference type="SUPFAM" id="SSF51445">
    <property type="entry name" value="(Trans)glycosidases"/>
    <property type="match status" value="1"/>
</dbReference>
<feature type="chain" id="PRO_5001989861" description="Cell wall glucanase" evidence="10">
    <location>
        <begin position="27"/>
        <end position="474"/>
    </location>
</feature>
<dbReference type="GO" id="GO:0009277">
    <property type="term" value="C:fungal-type cell wall"/>
    <property type="evidence" value="ECO:0007669"/>
    <property type="project" value="TreeGrafter"/>
</dbReference>
<evidence type="ECO:0000256" key="9">
    <source>
        <dbReference type="SAM" id="MobiDB-lite"/>
    </source>
</evidence>
<evidence type="ECO:0008006" key="13">
    <source>
        <dbReference type="Google" id="ProtNLM"/>
    </source>
</evidence>
<feature type="compositionally biased region" description="Low complexity" evidence="9">
    <location>
        <begin position="160"/>
        <end position="173"/>
    </location>
</feature>
<dbReference type="PANTHER" id="PTHR16631:SF14">
    <property type="entry name" value="FAMILY 17 GLUCOSIDASE SCW10-RELATED"/>
    <property type="match status" value="1"/>
</dbReference>
<keyword evidence="12" id="KW-1185">Reference proteome</keyword>
<evidence type="ECO:0000256" key="4">
    <source>
        <dbReference type="ARBA" id="ARBA00022525"/>
    </source>
</evidence>
<protein>
    <recommendedName>
        <fullName evidence="13">Cell wall glucanase</fullName>
    </recommendedName>
</protein>
<name>A0A0A1TBW1_9HYPO</name>
<dbReference type="EMBL" id="CDHN01000001">
    <property type="protein sequence ID" value="CEJ82879.1"/>
    <property type="molecule type" value="Genomic_DNA"/>
</dbReference>
<dbReference type="InterPro" id="IPR000490">
    <property type="entry name" value="Glyco_hydro_17"/>
</dbReference>